<gene>
    <name evidence="9" type="ORF">CR513_10882</name>
</gene>
<keyword evidence="5" id="KW-0378">Hydrolase</keyword>
<reference evidence="9" key="1">
    <citation type="submission" date="2018-05" db="EMBL/GenBank/DDBJ databases">
        <title>Draft genome of Mucuna pruriens seed.</title>
        <authorList>
            <person name="Nnadi N.E."/>
            <person name="Vos R."/>
            <person name="Hasami M.H."/>
            <person name="Devisetty U.K."/>
            <person name="Aguiy J.C."/>
        </authorList>
    </citation>
    <scope>NUCLEOTIDE SEQUENCE [LARGE SCALE GENOMIC DNA]</scope>
    <source>
        <strain evidence="9">JCA_2017</strain>
    </source>
</reference>
<evidence type="ECO:0000313" key="9">
    <source>
        <dbReference type="EMBL" id="RDY05299.1"/>
    </source>
</evidence>
<organism evidence="9 10">
    <name type="scientific">Mucuna pruriens</name>
    <name type="common">Velvet bean</name>
    <name type="synonym">Dolichos pruriens</name>
    <dbReference type="NCBI Taxonomy" id="157652"/>
    <lineage>
        <taxon>Eukaryota</taxon>
        <taxon>Viridiplantae</taxon>
        <taxon>Streptophyta</taxon>
        <taxon>Embryophyta</taxon>
        <taxon>Tracheophyta</taxon>
        <taxon>Spermatophyta</taxon>
        <taxon>Magnoliopsida</taxon>
        <taxon>eudicotyledons</taxon>
        <taxon>Gunneridae</taxon>
        <taxon>Pentapetalae</taxon>
        <taxon>rosids</taxon>
        <taxon>fabids</taxon>
        <taxon>Fabales</taxon>
        <taxon>Fabaceae</taxon>
        <taxon>Papilionoideae</taxon>
        <taxon>50 kb inversion clade</taxon>
        <taxon>NPAAA clade</taxon>
        <taxon>indigoferoid/millettioid clade</taxon>
        <taxon>Phaseoleae</taxon>
        <taxon>Mucuna</taxon>
    </lineage>
</organism>
<dbReference type="Pfam" id="PF17917">
    <property type="entry name" value="RT_RNaseH"/>
    <property type="match status" value="1"/>
</dbReference>
<feature type="non-terminal residue" evidence="9">
    <location>
        <position position="1"/>
    </location>
</feature>
<dbReference type="InterPro" id="IPR043502">
    <property type="entry name" value="DNA/RNA_pol_sf"/>
</dbReference>
<sequence length="299" mass="34387">MSDSEKRKERVKKPSLSGKSKRKEEKRNESLLLGPREVRSVLLAKKEPLFSLPTNMLLLVCASSLRSSRMSSLKIYPWVVTLERNLISHLDDLLDELHGSKLFSKINLKGGYKYGSKREMIGSHGVKVDEENVKTIQDWPTPKKMGEVRSFHGLAIHLHPPSMKYLKRVLGSNGRNQEYDTLRVSIGVVLLQERHPIAYFSEKLKDAQLNYSTYGQEFYALSKRYALIIMLETQMLGLDCIKELYEKDLNFGEPFAISVHADFNDYFRHDAFLFKGKILLVISNYGAHQSPHHEEISFI</sequence>
<dbReference type="GO" id="GO:0016787">
    <property type="term" value="F:hydrolase activity"/>
    <property type="evidence" value="ECO:0007669"/>
    <property type="project" value="UniProtKB-KW"/>
</dbReference>
<accession>A0A371HR86</accession>
<feature type="domain" description="Reverse transcriptase RNase H-like" evidence="8">
    <location>
        <begin position="179"/>
        <end position="221"/>
    </location>
</feature>
<dbReference type="Proteomes" id="UP000257109">
    <property type="component" value="Unassembled WGS sequence"/>
</dbReference>
<proteinExistence type="predicted"/>
<keyword evidence="10" id="KW-1185">Reference proteome</keyword>
<evidence type="ECO:0000256" key="4">
    <source>
        <dbReference type="ARBA" id="ARBA00022759"/>
    </source>
</evidence>
<comment type="caution">
    <text evidence="9">The sequence shown here is derived from an EMBL/GenBank/DDBJ whole genome shotgun (WGS) entry which is preliminary data.</text>
</comment>
<keyword evidence="1" id="KW-0808">Transferase</keyword>
<dbReference type="SUPFAM" id="SSF56672">
    <property type="entry name" value="DNA/RNA polymerases"/>
    <property type="match status" value="1"/>
</dbReference>
<evidence type="ECO:0000256" key="6">
    <source>
        <dbReference type="ARBA" id="ARBA00022918"/>
    </source>
</evidence>
<evidence type="ECO:0000256" key="1">
    <source>
        <dbReference type="ARBA" id="ARBA00022679"/>
    </source>
</evidence>
<keyword evidence="4" id="KW-0255">Endonuclease</keyword>
<keyword evidence="3" id="KW-0540">Nuclease</keyword>
<dbReference type="PANTHER" id="PTHR35046">
    <property type="entry name" value="ZINC KNUCKLE (CCHC-TYPE) FAMILY PROTEIN"/>
    <property type="match status" value="1"/>
</dbReference>
<evidence type="ECO:0000259" key="8">
    <source>
        <dbReference type="Pfam" id="PF17917"/>
    </source>
</evidence>
<evidence type="ECO:0000313" key="10">
    <source>
        <dbReference type="Proteomes" id="UP000257109"/>
    </source>
</evidence>
<dbReference type="AlphaFoldDB" id="A0A371HR86"/>
<dbReference type="GO" id="GO:0004519">
    <property type="term" value="F:endonuclease activity"/>
    <property type="evidence" value="ECO:0007669"/>
    <property type="project" value="UniProtKB-KW"/>
</dbReference>
<protein>
    <recommendedName>
        <fullName evidence="8">Reverse transcriptase RNase H-like domain-containing protein</fullName>
    </recommendedName>
</protein>
<evidence type="ECO:0000256" key="5">
    <source>
        <dbReference type="ARBA" id="ARBA00022801"/>
    </source>
</evidence>
<evidence type="ECO:0000256" key="3">
    <source>
        <dbReference type="ARBA" id="ARBA00022722"/>
    </source>
</evidence>
<feature type="non-terminal residue" evidence="9">
    <location>
        <position position="299"/>
    </location>
</feature>
<dbReference type="EMBL" id="QJKJ01001908">
    <property type="protein sequence ID" value="RDY05299.1"/>
    <property type="molecule type" value="Genomic_DNA"/>
</dbReference>
<name>A0A371HR86_MUCPR</name>
<evidence type="ECO:0000256" key="7">
    <source>
        <dbReference type="SAM" id="MobiDB-lite"/>
    </source>
</evidence>
<dbReference type="GO" id="GO:0003964">
    <property type="term" value="F:RNA-directed DNA polymerase activity"/>
    <property type="evidence" value="ECO:0007669"/>
    <property type="project" value="UniProtKB-KW"/>
</dbReference>
<evidence type="ECO:0000256" key="2">
    <source>
        <dbReference type="ARBA" id="ARBA00022695"/>
    </source>
</evidence>
<keyword evidence="2" id="KW-0548">Nucleotidyltransferase</keyword>
<feature type="region of interest" description="Disordered" evidence="7">
    <location>
        <begin position="1"/>
        <end position="30"/>
    </location>
</feature>
<keyword evidence="6" id="KW-0695">RNA-directed DNA polymerase</keyword>
<dbReference type="PANTHER" id="PTHR35046:SF21">
    <property type="entry name" value="RETROTRANSPOSON GAG DOMAIN-CONTAINING PROTEIN-RELATED"/>
    <property type="match status" value="1"/>
</dbReference>
<dbReference type="InterPro" id="IPR041373">
    <property type="entry name" value="RT_RNaseH"/>
</dbReference>